<sequence>MGQTARTLKGYHRRALTRGCPTLGDEWSLHMNIVVYPGTFDPITNGHTDLIERAARLFDRVIVAIAQSPRKQPTLPLDERVALAEEILVDLDNVEVMGFSCLLTQLVDRVGARIILRGLRAVSDFEYELQLANMNRVLAPHVESLFLTPEVENSYISSTIVREIARLGGDVSTMVHPRIARALEEHFQNT</sequence>
<feature type="binding site" evidence="9">
    <location>
        <begin position="118"/>
        <end position="120"/>
    </location>
    <ligand>
        <name>ATP</name>
        <dbReference type="ChEBI" id="CHEBI:30616"/>
    </ligand>
</feature>
<evidence type="ECO:0000313" key="12">
    <source>
        <dbReference type="Proteomes" id="UP000604243"/>
    </source>
</evidence>
<evidence type="ECO:0000256" key="6">
    <source>
        <dbReference type="ARBA" id="ARBA00022842"/>
    </source>
</evidence>
<comment type="pathway">
    <text evidence="9">Cofactor biosynthesis; coenzyme A biosynthesis; CoA from (R)-pantothenate: step 4/5.</text>
</comment>
<feature type="binding site" evidence="9">
    <location>
        <begin position="153"/>
        <end position="159"/>
    </location>
    <ligand>
        <name>ATP</name>
        <dbReference type="ChEBI" id="CHEBI:30616"/>
    </ligand>
</feature>
<feature type="binding site" evidence="9">
    <location>
        <position position="103"/>
    </location>
    <ligand>
        <name>substrate</name>
    </ligand>
</feature>
<evidence type="ECO:0000256" key="3">
    <source>
        <dbReference type="ARBA" id="ARBA00022695"/>
    </source>
</evidence>
<dbReference type="PANTHER" id="PTHR21342">
    <property type="entry name" value="PHOSPHOPANTETHEINE ADENYLYLTRANSFERASE"/>
    <property type="match status" value="1"/>
</dbReference>
<dbReference type="PANTHER" id="PTHR21342:SF1">
    <property type="entry name" value="PHOSPHOPANTETHEINE ADENYLYLTRANSFERASE"/>
    <property type="match status" value="1"/>
</dbReference>
<keyword evidence="7 9" id="KW-0173">Coenzyme A biosynthesis</keyword>
<dbReference type="GO" id="GO:0016779">
    <property type="term" value="F:nucleotidyltransferase activity"/>
    <property type="evidence" value="ECO:0007669"/>
    <property type="project" value="UniProtKB-KW"/>
</dbReference>
<comment type="subcellular location">
    <subcellularLocation>
        <location evidence="9">Cytoplasm</location>
    </subcellularLocation>
</comment>
<dbReference type="InterPro" id="IPR014729">
    <property type="entry name" value="Rossmann-like_a/b/a_fold"/>
</dbReference>
<feature type="domain" description="Cytidyltransferase-like" evidence="10">
    <location>
        <begin position="35"/>
        <end position="163"/>
    </location>
</feature>
<keyword evidence="6 9" id="KW-0460">Magnesium</keyword>
<evidence type="ECO:0000256" key="4">
    <source>
        <dbReference type="ARBA" id="ARBA00022741"/>
    </source>
</evidence>
<proteinExistence type="inferred from homology"/>
<evidence type="ECO:0000256" key="9">
    <source>
        <dbReference type="HAMAP-Rule" id="MF_00151"/>
    </source>
</evidence>
<keyword evidence="12" id="KW-1185">Reference proteome</keyword>
<dbReference type="Gene3D" id="3.40.50.620">
    <property type="entry name" value="HUPs"/>
    <property type="match status" value="1"/>
</dbReference>
<keyword evidence="2 9" id="KW-0808">Transferase</keyword>
<protein>
    <recommendedName>
        <fullName evidence="9">Phosphopantetheine adenylyltransferase</fullName>
        <ecNumber evidence="9">2.7.7.3</ecNumber>
    </recommendedName>
    <alternativeName>
        <fullName evidence="9">Dephospho-CoA pyrophosphorylase</fullName>
    </alternativeName>
    <alternativeName>
        <fullName evidence="9">Pantetheine-phosphate adenylyltransferase</fullName>
        <shortName evidence="9">PPAT</shortName>
    </alternativeName>
</protein>
<feature type="site" description="Transition state stabilizer" evidence="9">
    <location>
        <position position="47"/>
    </location>
</feature>
<dbReference type="InterPro" id="IPR001980">
    <property type="entry name" value="PPAT"/>
</dbReference>
<dbReference type="NCBIfam" id="TIGR01510">
    <property type="entry name" value="coaD_prev_kdtB"/>
    <property type="match status" value="1"/>
</dbReference>
<evidence type="ECO:0000313" key="11">
    <source>
        <dbReference type="EMBL" id="GHC26938.1"/>
    </source>
</evidence>
<reference evidence="12" key="1">
    <citation type="journal article" date="2019" name="Int. J. Syst. Evol. Microbiol.">
        <title>The Global Catalogue of Microorganisms (GCM) 10K type strain sequencing project: providing services to taxonomists for standard genome sequencing and annotation.</title>
        <authorList>
            <consortium name="The Broad Institute Genomics Platform"/>
            <consortium name="The Broad Institute Genome Sequencing Center for Infectious Disease"/>
            <person name="Wu L."/>
            <person name="Ma J."/>
        </authorList>
    </citation>
    <scope>NUCLEOTIDE SEQUENCE [LARGE SCALE GENOMIC DNA]</scope>
    <source>
        <strain evidence="12">KCTC 42082</strain>
    </source>
</reference>
<dbReference type="EC" id="2.7.7.3" evidence="9"/>
<comment type="function">
    <text evidence="9">Reversibly transfers an adenylyl group from ATP to 4'-phosphopantetheine, yielding dephospho-CoA (dPCoA) and pyrophosphate.</text>
</comment>
<dbReference type="Proteomes" id="UP000604243">
    <property type="component" value="Unassembled WGS sequence"/>
</dbReference>
<feature type="binding site" evidence="9">
    <location>
        <position position="71"/>
    </location>
    <ligand>
        <name>substrate</name>
    </ligand>
</feature>
<dbReference type="Pfam" id="PF01467">
    <property type="entry name" value="CTP_transf_like"/>
    <property type="match status" value="1"/>
</dbReference>
<comment type="catalytic activity">
    <reaction evidence="8 9">
        <text>(R)-4'-phosphopantetheine + ATP + H(+) = 3'-dephospho-CoA + diphosphate</text>
        <dbReference type="Rhea" id="RHEA:19801"/>
        <dbReference type="ChEBI" id="CHEBI:15378"/>
        <dbReference type="ChEBI" id="CHEBI:30616"/>
        <dbReference type="ChEBI" id="CHEBI:33019"/>
        <dbReference type="ChEBI" id="CHEBI:57328"/>
        <dbReference type="ChEBI" id="CHEBI:61723"/>
        <dbReference type="EC" id="2.7.7.3"/>
    </reaction>
</comment>
<dbReference type="PRINTS" id="PR01020">
    <property type="entry name" value="LPSBIOSNTHSS"/>
</dbReference>
<comment type="similarity">
    <text evidence="9">Belongs to the bacterial CoaD family.</text>
</comment>
<comment type="caution">
    <text evidence="11">The sequence shown here is derived from an EMBL/GenBank/DDBJ whole genome shotgun (WGS) entry which is preliminary data.</text>
</comment>
<comment type="cofactor">
    <cofactor evidence="9">
        <name>Mg(2+)</name>
        <dbReference type="ChEBI" id="CHEBI:18420"/>
    </cofactor>
</comment>
<dbReference type="InterPro" id="IPR004821">
    <property type="entry name" value="Cyt_trans-like"/>
</dbReference>
<keyword evidence="5 9" id="KW-0067">ATP-binding</keyword>
<comment type="subunit">
    <text evidence="9">Homohexamer.</text>
</comment>
<keyword evidence="3 9" id="KW-0548">Nucleotidyltransferase</keyword>
<feature type="binding site" evidence="9">
    <location>
        <position position="128"/>
    </location>
    <ligand>
        <name>ATP</name>
        <dbReference type="ChEBI" id="CHEBI:30616"/>
    </ligand>
</feature>
<organism evidence="11 12">
    <name type="scientific">Kushneria pakistanensis</name>
    <dbReference type="NCBI Taxonomy" id="1508770"/>
    <lineage>
        <taxon>Bacteria</taxon>
        <taxon>Pseudomonadati</taxon>
        <taxon>Pseudomonadota</taxon>
        <taxon>Gammaproteobacteria</taxon>
        <taxon>Oceanospirillales</taxon>
        <taxon>Halomonadaceae</taxon>
        <taxon>Kushneria</taxon>
    </lineage>
</organism>
<feature type="binding site" evidence="9">
    <location>
        <position position="39"/>
    </location>
    <ligand>
        <name>substrate</name>
    </ligand>
</feature>
<dbReference type="EMBL" id="BMZM01000002">
    <property type="protein sequence ID" value="GHC26938.1"/>
    <property type="molecule type" value="Genomic_DNA"/>
</dbReference>
<gene>
    <name evidence="9 11" type="primary">coaD</name>
    <name evidence="11" type="ORF">GCM10010082_20270</name>
</gene>
<dbReference type="CDD" id="cd02163">
    <property type="entry name" value="PPAT"/>
    <property type="match status" value="1"/>
</dbReference>
<evidence type="ECO:0000259" key="10">
    <source>
        <dbReference type="Pfam" id="PF01467"/>
    </source>
</evidence>
<dbReference type="HAMAP" id="MF_00151">
    <property type="entry name" value="PPAT_bact"/>
    <property type="match status" value="1"/>
</dbReference>
<evidence type="ECO:0000256" key="8">
    <source>
        <dbReference type="ARBA" id="ARBA00029346"/>
    </source>
</evidence>
<accession>A0ABQ3FJJ6</accession>
<feature type="binding site" evidence="9">
    <location>
        <position position="117"/>
    </location>
    <ligand>
        <name>substrate</name>
    </ligand>
</feature>
<feature type="binding site" evidence="9">
    <location>
        <position position="47"/>
    </location>
    <ligand>
        <name>ATP</name>
        <dbReference type="ChEBI" id="CHEBI:30616"/>
    </ligand>
</feature>
<evidence type="ECO:0000256" key="7">
    <source>
        <dbReference type="ARBA" id="ARBA00022993"/>
    </source>
</evidence>
<evidence type="ECO:0000256" key="2">
    <source>
        <dbReference type="ARBA" id="ARBA00022679"/>
    </source>
</evidence>
<dbReference type="NCBIfam" id="TIGR00125">
    <property type="entry name" value="cyt_tran_rel"/>
    <property type="match status" value="1"/>
</dbReference>
<evidence type="ECO:0000256" key="5">
    <source>
        <dbReference type="ARBA" id="ARBA00022840"/>
    </source>
</evidence>
<name>A0ABQ3FJJ6_9GAMM</name>
<feature type="binding site" evidence="9">
    <location>
        <begin position="39"/>
        <end position="40"/>
    </location>
    <ligand>
        <name>ATP</name>
        <dbReference type="ChEBI" id="CHEBI:30616"/>
    </ligand>
</feature>
<keyword evidence="1 9" id="KW-0963">Cytoplasm</keyword>
<dbReference type="SUPFAM" id="SSF52374">
    <property type="entry name" value="Nucleotidylyl transferase"/>
    <property type="match status" value="1"/>
</dbReference>
<keyword evidence="4 9" id="KW-0547">Nucleotide-binding</keyword>
<evidence type="ECO:0000256" key="1">
    <source>
        <dbReference type="ARBA" id="ARBA00022490"/>
    </source>
</evidence>